<dbReference type="PROSITE" id="PS00687">
    <property type="entry name" value="ALDEHYDE_DEHYDR_GLU"/>
    <property type="match status" value="1"/>
</dbReference>
<sequence length="523" mass="57347">MALKMKITYATLSADNEELQSAFDDAIAKVRTSMLGVEVPMFIDGEKVYAEEKTVTYSPIDTRIHLCTAQKGTKEHARAAVAAARRAFKGWAATPWQERVAIMRRIAERISENSLELAAIMIMEVGKSRLEALGEVEETADLLRYYANAMEQNNGYIREMGKLSDNEVNLSVLKPYGVWAVISPFNFPMALSAAPICAALITGNTVVFKGASSTLYTGWKTAELFAEAGLPDGVFNYVSGPGRTVGQELQDNPDIAGWTFTGSYEVGMQVARNALKGPYPKPAIIEMGGKNPTIVSRHADLDKAVTGIVRSAFGLDGQKCSACSRVYVEEPIYDRFLQMLIERTAALKVGNPTERDTFMGTVIDKGAYEDYQRYIEIARRDGQVLYGGATLTEGEFSHGYYVQPAIITGLPEDHELVKKELFLPILYVTKVKDLEEGMAKANDTIYGLTAGFFSEDAQEIQWFFDNIEAGTTYVNRKGGATTGAWPGVQAFGGWKGSGLSGKGVGGFYTLPLYMHEQSQTIIK</sequence>
<dbReference type="Gene3D" id="3.40.309.10">
    <property type="entry name" value="Aldehyde Dehydrogenase, Chain A, domain 2"/>
    <property type="match status" value="1"/>
</dbReference>
<dbReference type="Pfam" id="PF00171">
    <property type="entry name" value="Aldedh"/>
    <property type="match status" value="1"/>
</dbReference>
<accession>A0A7C1FUU3</accession>
<keyword evidence="2" id="KW-0520">NAD</keyword>
<feature type="active site" evidence="3">
    <location>
        <position position="286"/>
    </location>
</feature>
<comment type="caution">
    <text evidence="6">The sequence shown here is derived from an EMBL/GenBank/DDBJ whole genome shotgun (WGS) entry which is preliminary data.</text>
</comment>
<reference evidence="6" key="1">
    <citation type="journal article" date="2020" name="mSystems">
        <title>Genome- and Community-Level Interaction Insights into Carbon Utilization and Element Cycling Functions of Hydrothermarchaeota in Hydrothermal Sediment.</title>
        <authorList>
            <person name="Zhou Z."/>
            <person name="Liu Y."/>
            <person name="Xu W."/>
            <person name="Pan J."/>
            <person name="Luo Z.H."/>
            <person name="Li M."/>
        </authorList>
    </citation>
    <scope>NUCLEOTIDE SEQUENCE [LARGE SCALE GENOMIC DNA]</scope>
    <source>
        <strain evidence="6">SpSt-289</strain>
    </source>
</reference>
<dbReference type="InterPro" id="IPR016161">
    <property type="entry name" value="Ald_DH/histidinol_DH"/>
</dbReference>
<evidence type="ECO:0000256" key="2">
    <source>
        <dbReference type="ARBA" id="ARBA00023027"/>
    </source>
</evidence>
<dbReference type="GO" id="GO:0010133">
    <property type="term" value="P:L-proline catabolic process to L-glutamate"/>
    <property type="evidence" value="ECO:0007669"/>
    <property type="project" value="TreeGrafter"/>
</dbReference>
<dbReference type="InterPro" id="IPR015590">
    <property type="entry name" value="Aldehyde_DH_dom"/>
</dbReference>
<dbReference type="InterPro" id="IPR016163">
    <property type="entry name" value="Ald_DH_C"/>
</dbReference>
<dbReference type="InterPro" id="IPR016162">
    <property type="entry name" value="Ald_DH_N"/>
</dbReference>
<comment type="similarity">
    <text evidence="4">Belongs to the aldehyde dehydrogenase family.</text>
</comment>
<feature type="domain" description="Aldehyde dehydrogenase" evidence="5">
    <location>
        <begin position="52"/>
        <end position="503"/>
    </location>
</feature>
<dbReference type="EMBL" id="DSMG01000165">
    <property type="protein sequence ID" value="HDX32895.1"/>
    <property type="molecule type" value="Genomic_DNA"/>
</dbReference>
<dbReference type="PANTHER" id="PTHR42862">
    <property type="entry name" value="DELTA-1-PYRROLINE-5-CARBOXYLATE DEHYDROGENASE 1, ISOFORM A-RELATED"/>
    <property type="match status" value="1"/>
</dbReference>
<dbReference type="PANTHER" id="PTHR42862:SF1">
    <property type="entry name" value="DELTA-1-PYRROLINE-5-CARBOXYLATE DEHYDROGENASE 2, ISOFORM A-RELATED"/>
    <property type="match status" value="1"/>
</dbReference>
<protein>
    <submittedName>
        <fullName evidence="6">Aldehyde dehydrogenase family protein</fullName>
    </submittedName>
</protein>
<name>A0A7C1FUU3_9CHLR</name>
<dbReference type="SUPFAM" id="SSF53720">
    <property type="entry name" value="ALDH-like"/>
    <property type="match status" value="1"/>
</dbReference>
<dbReference type="GO" id="GO:0004657">
    <property type="term" value="F:proline dehydrogenase activity"/>
    <property type="evidence" value="ECO:0007669"/>
    <property type="project" value="UniProtKB-ARBA"/>
</dbReference>
<organism evidence="6">
    <name type="scientific">Caldilinea aerophila</name>
    <dbReference type="NCBI Taxonomy" id="133453"/>
    <lineage>
        <taxon>Bacteria</taxon>
        <taxon>Bacillati</taxon>
        <taxon>Chloroflexota</taxon>
        <taxon>Caldilineae</taxon>
        <taxon>Caldilineales</taxon>
        <taxon>Caldilineaceae</taxon>
        <taxon>Caldilinea</taxon>
    </lineage>
</organism>
<dbReference type="InterPro" id="IPR029510">
    <property type="entry name" value="Ald_DH_CS_GLU"/>
</dbReference>
<evidence type="ECO:0000259" key="5">
    <source>
        <dbReference type="Pfam" id="PF00171"/>
    </source>
</evidence>
<evidence type="ECO:0000256" key="3">
    <source>
        <dbReference type="PROSITE-ProRule" id="PRU10007"/>
    </source>
</evidence>
<dbReference type="GO" id="GO:0009898">
    <property type="term" value="C:cytoplasmic side of plasma membrane"/>
    <property type="evidence" value="ECO:0007669"/>
    <property type="project" value="TreeGrafter"/>
</dbReference>
<proteinExistence type="inferred from homology"/>
<evidence type="ECO:0000256" key="4">
    <source>
        <dbReference type="RuleBase" id="RU003345"/>
    </source>
</evidence>
<dbReference type="GO" id="GO:0003842">
    <property type="term" value="F:L-glutamate gamma-semialdehyde dehydrogenase activity"/>
    <property type="evidence" value="ECO:0007669"/>
    <property type="project" value="TreeGrafter"/>
</dbReference>
<evidence type="ECO:0000313" key="6">
    <source>
        <dbReference type="EMBL" id="HDX32895.1"/>
    </source>
</evidence>
<dbReference type="InterPro" id="IPR050485">
    <property type="entry name" value="Proline_metab_enzyme"/>
</dbReference>
<dbReference type="FunFam" id="3.40.309.10:FF:000005">
    <property type="entry name" value="1-pyrroline-5-carboxylate dehydrogenase 1"/>
    <property type="match status" value="1"/>
</dbReference>
<keyword evidence="1 4" id="KW-0560">Oxidoreductase</keyword>
<dbReference type="AlphaFoldDB" id="A0A7C1FUU3"/>
<evidence type="ECO:0000256" key="1">
    <source>
        <dbReference type="ARBA" id="ARBA00023002"/>
    </source>
</evidence>
<dbReference type="Gene3D" id="3.40.605.10">
    <property type="entry name" value="Aldehyde Dehydrogenase, Chain A, domain 1"/>
    <property type="match status" value="1"/>
</dbReference>
<gene>
    <name evidence="6" type="ORF">ENQ20_15610</name>
</gene>